<gene>
    <name evidence="10" type="ORF">A3L14_01745</name>
    <name evidence="11" type="ORF">AMR53_04690</name>
    <name evidence="12" type="ORF">SAMN05216170_1932</name>
</gene>
<dbReference type="PATRIC" id="fig|277988.4.peg.980"/>
<dbReference type="GO" id="GO:0008381">
    <property type="term" value="F:mechanosensitive monoatomic ion channel activity"/>
    <property type="evidence" value="ECO:0007669"/>
    <property type="project" value="InterPro"/>
</dbReference>
<dbReference type="Gene3D" id="1.10.287.1260">
    <property type="match status" value="1"/>
</dbReference>
<comment type="similarity">
    <text evidence="2">Belongs to the MscS (TC 1.A.23) family.</text>
</comment>
<feature type="domain" description="Mechanosensitive ion channel MscS" evidence="8">
    <location>
        <begin position="176"/>
        <end position="242"/>
    </location>
</feature>
<keyword evidence="6 7" id="KW-0472">Membrane</keyword>
<dbReference type="SUPFAM" id="SSF82689">
    <property type="entry name" value="Mechanosensitive channel protein MscS (YggB), C-terminal domain"/>
    <property type="match status" value="1"/>
</dbReference>
<keyword evidence="4 7" id="KW-0812">Transmembrane</keyword>
<feature type="transmembrane region" description="Helical" evidence="7">
    <location>
        <begin position="62"/>
        <end position="84"/>
    </location>
</feature>
<keyword evidence="3" id="KW-1003">Cell membrane</keyword>
<dbReference type="EMBL" id="FOIW01000002">
    <property type="protein sequence ID" value="SEW15574.1"/>
    <property type="molecule type" value="Genomic_DNA"/>
</dbReference>
<dbReference type="Gene3D" id="2.30.30.60">
    <property type="match status" value="1"/>
</dbReference>
<dbReference type="GO" id="GO:0005886">
    <property type="term" value="C:plasma membrane"/>
    <property type="evidence" value="ECO:0007669"/>
    <property type="project" value="UniProtKB-SubCell"/>
</dbReference>
<dbReference type="InterPro" id="IPR023408">
    <property type="entry name" value="MscS_beta-dom_sf"/>
</dbReference>
<evidence type="ECO:0000256" key="6">
    <source>
        <dbReference type="ARBA" id="ARBA00023136"/>
    </source>
</evidence>
<evidence type="ECO:0000313" key="11">
    <source>
        <dbReference type="EMBL" id="KQH82579.1"/>
    </source>
</evidence>
<organism evidence="11 13">
    <name type="scientific">Thermococcus thioreducens</name>
    <dbReference type="NCBI Taxonomy" id="277988"/>
    <lineage>
        <taxon>Archaea</taxon>
        <taxon>Methanobacteriati</taxon>
        <taxon>Methanobacteriota</taxon>
        <taxon>Thermococci</taxon>
        <taxon>Thermococcales</taxon>
        <taxon>Thermococcaceae</taxon>
        <taxon>Thermococcus</taxon>
    </lineage>
</organism>
<dbReference type="InterPro" id="IPR049278">
    <property type="entry name" value="MS_channel_C"/>
</dbReference>
<reference evidence="11 13" key="1">
    <citation type="submission" date="2015-08" db="EMBL/GenBank/DDBJ databases">
        <title>Thermococcus thioreducens DSM 14981 genome sequencing.</title>
        <authorList>
            <person name="Hong S.-J."/>
            <person name="Kim M.-C."/>
            <person name="Shin J.-H."/>
        </authorList>
    </citation>
    <scope>NUCLEOTIDE SEQUENCE [LARGE SCALE GENOMIC DNA]</scope>
    <source>
        <strain evidence="11 13">DSM 14981</strain>
    </source>
</reference>
<feature type="transmembrane region" description="Helical" evidence="7">
    <location>
        <begin position="21"/>
        <end position="42"/>
    </location>
</feature>
<protein>
    <submittedName>
        <fullName evidence="11">Mechanosensitive ion channel protein MscS</fullName>
    </submittedName>
    <submittedName>
        <fullName evidence="12">Small-conductance mechanosensitive channel</fullName>
    </submittedName>
</protein>
<dbReference type="InterPro" id="IPR045275">
    <property type="entry name" value="MscS_archaea/bacteria_type"/>
</dbReference>
<reference evidence="10 15" key="2">
    <citation type="submission" date="2016-04" db="EMBL/GenBank/DDBJ databases">
        <title>Complete genome sequence of Thermococcus thioreducens type strain OGL-20P.</title>
        <authorList>
            <person name="Oger P.M."/>
        </authorList>
    </citation>
    <scope>NUCLEOTIDE SEQUENCE [LARGE SCALE GENOMIC DNA]</scope>
    <source>
        <strain evidence="10 15">OGL-20P</strain>
    </source>
</reference>
<dbReference type="PROSITE" id="PS01246">
    <property type="entry name" value="UPF0003"/>
    <property type="match status" value="1"/>
</dbReference>
<dbReference type="Proteomes" id="UP000250136">
    <property type="component" value="Chromosome"/>
</dbReference>
<comment type="subcellular location">
    <subcellularLocation>
        <location evidence="1">Cell membrane</location>
        <topology evidence="1">Multi-pass membrane protein</topology>
    </subcellularLocation>
</comment>
<evidence type="ECO:0000313" key="12">
    <source>
        <dbReference type="EMBL" id="SEW15574.1"/>
    </source>
</evidence>
<evidence type="ECO:0000259" key="8">
    <source>
        <dbReference type="Pfam" id="PF00924"/>
    </source>
</evidence>
<feature type="transmembrane region" description="Helical" evidence="7">
    <location>
        <begin position="133"/>
        <end position="152"/>
    </location>
</feature>
<keyword evidence="5 7" id="KW-1133">Transmembrane helix</keyword>
<reference evidence="12 14" key="3">
    <citation type="submission" date="2016-10" db="EMBL/GenBank/DDBJ databases">
        <authorList>
            <person name="de Groot N.N."/>
        </authorList>
    </citation>
    <scope>NUCLEOTIDE SEQUENCE [LARGE SCALE GENOMIC DNA]</scope>
    <source>
        <strain evidence="12 14">OGL-20</strain>
    </source>
</reference>
<dbReference type="InterPro" id="IPR011014">
    <property type="entry name" value="MscS_channel_TM-2"/>
</dbReference>
<evidence type="ECO:0000313" key="14">
    <source>
        <dbReference type="Proteomes" id="UP000182125"/>
    </source>
</evidence>
<dbReference type="OrthoDB" id="31543at2157"/>
<evidence type="ECO:0000256" key="3">
    <source>
        <dbReference type="ARBA" id="ARBA00022475"/>
    </source>
</evidence>
<evidence type="ECO:0000259" key="9">
    <source>
        <dbReference type="Pfam" id="PF21082"/>
    </source>
</evidence>
<dbReference type="Proteomes" id="UP000182125">
    <property type="component" value="Unassembled WGS sequence"/>
</dbReference>
<evidence type="ECO:0000256" key="4">
    <source>
        <dbReference type="ARBA" id="ARBA00022692"/>
    </source>
</evidence>
<dbReference type="SUPFAM" id="SSF50182">
    <property type="entry name" value="Sm-like ribonucleoproteins"/>
    <property type="match status" value="1"/>
</dbReference>
<evidence type="ECO:0000256" key="2">
    <source>
        <dbReference type="ARBA" id="ARBA00008017"/>
    </source>
</evidence>
<evidence type="ECO:0000256" key="7">
    <source>
        <dbReference type="SAM" id="Phobius"/>
    </source>
</evidence>
<evidence type="ECO:0000256" key="1">
    <source>
        <dbReference type="ARBA" id="ARBA00004651"/>
    </source>
</evidence>
<feature type="transmembrane region" description="Helical" evidence="7">
    <location>
        <begin position="158"/>
        <end position="182"/>
    </location>
</feature>
<evidence type="ECO:0000313" key="13">
    <source>
        <dbReference type="Proteomes" id="UP000051862"/>
    </source>
</evidence>
<dbReference type="GeneID" id="33333105"/>
<sequence length="362" mass="39902">MANVTLPWLPPLPVELAVEDILKAAVIIVVALLAGRVIRKLIIRKSKETSLKWIINQDTADILFRMFVLGGAIWALYVLGIMNYSIGPTTVGNIAFAAGFFYFTYLIARKSRDYMIEGSGGEPGPDVVIRAKLFYYVLVTIAFFMALSFAGVSAQLSALLAAAGITGIILGFSAQTVVSNFISGVFMYFDKPLQIGDAVKVGDAGGIVEDIRIFSTRIRSWDGTLIRIPNEKLFNSNIVNLMRHPVRRVDIQVGIAYSTDADRAVEIIKEVLDAIPLVLAEPEPAVYISELSDSAVVIAIRAWAPSEKWFDVRTRIVLDVKKALDREGIEIPFPQRVNWFANDLRVRIEEPPEKPEGSGEGT</sequence>
<dbReference type="Pfam" id="PF00924">
    <property type="entry name" value="MS_channel_2nd"/>
    <property type="match status" value="1"/>
</dbReference>
<dbReference type="InterPro" id="IPR010920">
    <property type="entry name" value="LSM_dom_sf"/>
</dbReference>
<dbReference type="PANTHER" id="PTHR30221:SF20">
    <property type="entry name" value="SMALL-CONDUCTANCE MECHANOSENSITIVE CHANNEL"/>
    <property type="match status" value="1"/>
</dbReference>
<dbReference type="PANTHER" id="PTHR30221">
    <property type="entry name" value="SMALL-CONDUCTANCE MECHANOSENSITIVE CHANNEL"/>
    <property type="match status" value="1"/>
</dbReference>
<dbReference type="InterPro" id="IPR011066">
    <property type="entry name" value="MscS_channel_C_sf"/>
</dbReference>
<dbReference type="InterPro" id="IPR006685">
    <property type="entry name" value="MscS_channel_2nd"/>
</dbReference>
<name>A0A0Q2S525_9EURY</name>
<dbReference type="STRING" id="277988.SAMN05216170_1932"/>
<dbReference type="InterPro" id="IPR006686">
    <property type="entry name" value="MscS_channel_CS"/>
</dbReference>
<dbReference type="Proteomes" id="UP000051862">
    <property type="component" value="Unassembled WGS sequence"/>
</dbReference>
<accession>A0A0Q2S525</accession>
<evidence type="ECO:0000313" key="10">
    <source>
        <dbReference type="EMBL" id="ASJ11687.1"/>
    </source>
</evidence>
<evidence type="ECO:0000313" key="15">
    <source>
        <dbReference type="Proteomes" id="UP000250136"/>
    </source>
</evidence>
<dbReference type="EMBL" id="CP015105">
    <property type="protein sequence ID" value="ASJ11687.1"/>
    <property type="molecule type" value="Genomic_DNA"/>
</dbReference>
<dbReference type="AlphaFoldDB" id="A0A0Q2S525"/>
<feature type="transmembrane region" description="Helical" evidence="7">
    <location>
        <begin position="90"/>
        <end position="108"/>
    </location>
</feature>
<dbReference type="KEGG" id="ttd:A3L14_01745"/>
<keyword evidence="15" id="KW-1185">Reference proteome</keyword>
<dbReference type="Pfam" id="PF21082">
    <property type="entry name" value="MS_channel_3rd"/>
    <property type="match status" value="1"/>
</dbReference>
<dbReference type="RefSeq" id="WP_055429160.1">
    <property type="nucleotide sequence ID" value="NZ_CP015105.1"/>
</dbReference>
<proteinExistence type="inferred from homology"/>
<feature type="domain" description="Mechanosensitive ion channel MscS C-terminal" evidence="9">
    <location>
        <begin position="249"/>
        <end position="331"/>
    </location>
</feature>
<dbReference type="SUPFAM" id="SSF82861">
    <property type="entry name" value="Mechanosensitive channel protein MscS (YggB), transmembrane region"/>
    <property type="match status" value="1"/>
</dbReference>
<dbReference type="EMBL" id="LIXN01000007">
    <property type="protein sequence ID" value="KQH82579.1"/>
    <property type="molecule type" value="Genomic_DNA"/>
</dbReference>
<dbReference type="Gene3D" id="3.30.70.100">
    <property type="match status" value="1"/>
</dbReference>
<evidence type="ECO:0000256" key="5">
    <source>
        <dbReference type="ARBA" id="ARBA00022989"/>
    </source>
</evidence>